<protein>
    <recommendedName>
        <fullName evidence="2">Reverse transcriptase domain-containing protein</fullName>
    </recommendedName>
</protein>
<sequence>MKAYKAPGPDGIQPIFYQKFLGVIGDLLWWLVKKTFEEGRIPDNMNNILITLIPKQEKPATLAQCRPIPLCNVIYKVIAKVAVSRLRPLLEKLLSPNQIASSQGGAPLRIVQELLHTMRRMKGKKGVWLSKSIWKRPMTVSGVTSFTVF</sequence>
<dbReference type="AlphaFoldDB" id="A0AAW2IND1"/>
<name>A0AAW2IND1_SESRA</name>
<accession>A0AAW2IND1</accession>
<dbReference type="PANTHER" id="PTHR19446">
    <property type="entry name" value="REVERSE TRANSCRIPTASES"/>
    <property type="match status" value="1"/>
</dbReference>
<evidence type="ECO:0008006" key="2">
    <source>
        <dbReference type="Google" id="ProtNLM"/>
    </source>
</evidence>
<proteinExistence type="predicted"/>
<reference evidence="1" key="2">
    <citation type="journal article" date="2024" name="Plant">
        <title>Genomic evolution and insights into agronomic trait innovations of Sesamum species.</title>
        <authorList>
            <person name="Miao H."/>
            <person name="Wang L."/>
            <person name="Qu L."/>
            <person name="Liu H."/>
            <person name="Sun Y."/>
            <person name="Le M."/>
            <person name="Wang Q."/>
            <person name="Wei S."/>
            <person name="Zheng Y."/>
            <person name="Lin W."/>
            <person name="Duan Y."/>
            <person name="Cao H."/>
            <person name="Xiong S."/>
            <person name="Wang X."/>
            <person name="Wei L."/>
            <person name="Li C."/>
            <person name="Ma Q."/>
            <person name="Ju M."/>
            <person name="Zhao R."/>
            <person name="Li G."/>
            <person name="Mu C."/>
            <person name="Tian Q."/>
            <person name="Mei H."/>
            <person name="Zhang T."/>
            <person name="Gao T."/>
            <person name="Zhang H."/>
        </authorList>
    </citation>
    <scope>NUCLEOTIDE SEQUENCE</scope>
    <source>
        <strain evidence="1">G02</strain>
    </source>
</reference>
<evidence type="ECO:0000313" key="1">
    <source>
        <dbReference type="EMBL" id="KAL0283472.1"/>
    </source>
</evidence>
<organism evidence="1">
    <name type="scientific">Sesamum radiatum</name>
    <name type="common">Black benniseed</name>
    <dbReference type="NCBI Taxonomy" id="300843"/>
    <lineage>
        <taxon>Eukaryota</taxon>
        <taxon>Viridiplantae</taxon>
        <taxon>Streptophyta</taxon>
        <taxon>Embryophyta</taxon>
        <taxon>Tracheophyta</taxon>
        <taxon>Spermatophyta</taxon>
        <taxon>Magnoliopsida</taxon>
        <taxon>eudicotyledons</taxon>
        <taxon>Gunneridae</taxon>
        <taxon>Pentapetalae</taxon>
        <taxon>asterids</taxon>
        <taxon>lamiids</taxon>
        <taxon>Lamiales</taxon>
        <taxon>Pedaliaceae</taxon>
        <taxon>Sesamum</taxon>
    </lineage>
</organism>
<dbReference type="EMBL" id="JACGWJ010001278">
    <property type="protein sequence ID" value="KAL0283472.1"/>
    <property type="molecule type" value="Genomic_DNA"/>
</dbReference>
<comment type="caution">
    <text evidence="1">The sequence shown here is derived from an EMBL/GenBank/DDBJ whole genome shotgun (WGS) entry which is preliminary data.</text>
</comment>
<gene>
    <name evidence="1" type="ORF">Sradi_7227400</name>
</gene>
<reference evidence="1" key="1">
    <citation type="submission" date="2020-06" db="EMBL/GenBank/DDBJ databases">
        <authorList>
            <person name="Li T."/>
            <person name="Hu X."/>
            <person name="Zhang T."/>
            <person name="Song X."/>
            <person name="Zhang H."/>
            <person name="Dai N."/>
            <person name="Sheng W."/>
            <person name="Hou X."/>
            <person name="Wei L."/>
        </authorList>
    </citation>
    <scope>NUCLEOTIDE SEQUENCE</scope>
    <source>
        <strain evidence="1">G02</strain>
        <tissue evidence="1">Leaf</tissue>
    </source>
</reference>